<dbReference type="PANTHER" id="PTHR21234">
    <property type="entry name" value="PURINE NUCLEOSIDE PHOSPHORYLASE"/>
    <property type="match status" value="1"/>
</dbReference>
<dbReference type="CDD" id="cd09008">
    <property type="entry name" value="MTAN"/>
    <property type="match status" value="1"/>
</dbReference>
<evidence type="ECO:0000313" key="2">
    <source>
        <dbReference type="EMBL" id="AZN70172.1"/>
    </source>
</evidence>
<dbReference type="Pfam" id="PF01048">
    <property type="entry name" value="PNP_UDP_1"/>
    <property type="match status" value="1"/>
</dbReference>
<protein>
    <submittedName>
        <fullName evidence="2">Phosphorylase</fullName>
    </submittedName>
</protein>
<dbReference type="SUPFAM" id="SSF53167">
    <property type="entry name" value="Purine and uridine phosphorylases"/>
    <property type="match status" value="1"/>
</dbReference>
<dbReference type="EMBL" id="CP032509">
    <property type="protein sequence ID" value="AZN70172.1"/>
    <property type="molecule type" value="Genomic_DNA"/>
</dbReference>
<dbReference type="InterPro" id="IPR035994">
    <property type="entry name" value="Nucleoside_phosphorylase_sf"/>
</dbReference>
<dbReference type="Proteomes" id="UP000268192">
    <property type="component" value="Chromosome"/>
</dbReference>
<dbReference type="GO" id="GO:0003824">
    <property type="term" value="F:catalytic activity"/>
    <property type="evidence" value="ECO:0007669"/>
    <property type="project" value="InterPro"/>
</dbReference>
<reference evidence="2 3" key="1">
    <citation type="submission" date="2018-09" db="EMBL/GenBank/DDBJ databases">
        <title>Marinorhizobium profundi gen. nov., sp. nov., isolated from a deep-sea sediment sample from the New Britain Trench and proposal of Marinorhizobiaceae fam. nov. in the order Rhizobiales of the class Alphaproteobacteria.</title>
        <authorList>
            <person name="Cao J."/>
        </authorList>
    </citation>
    <scope>NUCLEOTIDE SEQUENCE [LARGE SCALE GENOMIC DNA]</scope>
    <source>
        <strain evidence="2 3">WS11</strain>
    </source>
</reference>
<proteinExistence type="predicted"/>
<dbReference type="OrthoDB" id="6677713at2"/>
<keyword evidence="3" id="KW-1185">Reference proteome</keyword>
<sequence>MALAALPSTAALAQDPQTLDEAPRTAVVSAFEPEWLALQEALIEREEHEIAGVEFVTGRIEGRRVVLFLSGVSMVNAAMTAQIAIDHFNLREIVFSGIAGGVDPQQSIGDVVVPERWAQYLEAVFARETDEGFTPPSFIETPFPNYGMIFPREVDVARAGGEMEEHFWFQVDGALFETARQLTNAVTLQLCTSDDTCLSEQPTIRVGGSGVSGQAFVDNGAFRDYVFETFGANVLDMESAAVAHVAYANDVPFIAFRSVSDLAGGGPSENEMATFMQIASDNSARVVRAFLAALPE</sequence>
<dbReference type="InterPro" id="IPR000845">
    <property type="entry name" value="Nucleoside_phosphorylase_d"/>
</dbReference>
<evidence type="ECO:0000313" key="3">
    <source>
        <dbReference type="Proteomes" id="UP000268192"/>
    </source>
</evidence>
<dbReference type="AlphaFoldDB" id="A0A3Q8XMR7"/>
<evidence type="ECO:0000259" key="1">
    <source>
        <dbReference type="Pfam" id="PF01048"/>
    </source>
</evidence>
<accession>A0A3Q8XMR7</accession>
<organism evidence="2 3">
    <name type="scientific">Georhizobium profundi</name>
    <dbReference type="NCBI Taxonomy" id="2341112"/>
    <lineage>
        <taxon>Bacteria</taxon>
        <taxon>Pseudomonadati</taxon>
        <taxon>Pseudomonadota</taxon>
        <taxon>Alphaproteobacteria</taxon>
        <taxon>Hyphomicrobiales</taxon>
        <taxon>Rhizobiaceae</taxon>
        <taxon>Georhizobium</taxon>
    </lineage>
</organism>
<dbReference type="Gene3D" id="3.40.50.1580">
    <property type="entry name" value="Nucleoside phosphorylase domain"/>
    <property type="match status" value="1"/>
</dbReference>
<gene>
    <name evidence="2" type="ORF">D5400_01770</name>
</gene>
<dbReference type="GO" id="GO:0009116">
    <property type="term" value="P:nucleoside metabolic process"/>
    <property type="evidence" value="ECO:0007669"/>
    <property type="project" value="InterPro"/>
</dbReference>
<feature type="domain" description="Nucleoside phosphorylase" evidence="1">
    <location>
        <begin position="26"/>
        <end position="292"/>
    </location>
</feature>
<name>A0A3Q8XMR7_9HYPH</name>
<dbReference type="KEGG" id="abaw:D5400_01770"/>
<dbReference type="PANTHER" id="PTHR21234:SF42">
    <property type="entry name" value="PHOSPHORYLASE SUPERFAMILY PROTEIN"/>
    <property type="match status" value="1"/>
</dbReference>